<protein>
    <submittedName>
        <fullName evidence="1">Uncharacterized protein</fullName>
    </submittedName>
</protein>
<evidence type="ECO:0000313" key="1">
    <source>
        <dbReference type="EMBL" id="ETB60276.1"/>
    </source>
</evidence>
<accession>V7PL24</accession>
<reference evidence="1 2" key="1">
    <citation type="submission" date="2013-11" db="EMBL/GenBank/DDBJ databases">
        <title>The Genome Sequence of Plasmodium yoelii 17X.</title>
        <authorList>
            <consortium name="The Broad Institute Genomics Platform"/>
            <consortium name="The Broad Institute Genome Sequencing Center for Infectious Disease"/>
            <person name="Neafsey D."/>
            <person name="Adams J."/>
            <person name="Walker B."/>
            <person name="Young S.K."/>
            <person name="Zeng Q."/>
            <person name="Gargeya S."/>
            <person name="Fitzgerald M."/>
            <person name="Haas B."/>
            <person name="Abouelleil A."/>
            <person name="Alvarado L."/>
            <person name="Chapman S.B."/>
            <person name="Gainer-Dewar J."/>
            <person name="Goldberg J."/>
            <person name="Griggs A."/>
            <person name="Gujja S."/>
            <person name="Hansen M."/>
            <person name="Howarth C."/>
            <person name="Imamovic A."/>
            <person name="Ireland A."/>
            <person name="Larimer J."/>
            <person name="McCowan C."/>
            <person name="Murphy C."/>
            <person name="Pearson M."/>
            <person name="Poon T.W."/>
            <person name="Priest M."/>
            <person name="Roberts A."/>
            <person name="Saif S."/>
            <person name="Shea T."/>
            <person name="Sykes S."/>
            <person name="Wortman J."/>
            <person name="Nusbaum C."/>
            <person name="Birren B."/>
        </authorList>
    </citation>
    <scope>NUCLEOTIDE SEQUENCE [LARGE SCALE GENOMIC DNA]</scope>
    <source>
        <strain evidence="1 2">17X</strain>
    </source>
</reference>
<dbReference type="Proteomes" id="UP000018538">
    <property type="component" value="Unassembled WGS sequence"/>
</dbReference>
<gene>
    <name evidence="1" type="ORF">YYC_02590</name>
</gene>
<dbReference type="EMBL" id="KI635763">
    <property type="protein sequence ID" value="ETB60276.1"/>
    <property type="molecule type" value="Genomic_DNA"/>
</dbReference>
<dbReference type="OrthoDB" id="376063at2759"/>
<keyword evidence="2" id="KW-1185">Reference proteome</keyword>
<organism evidence="1 2">
    <name type="scientific">Plasmodium yoelii 17X</name>
    <dbReference type="NCBI Taxonomy" id="1323249"/>
    <lineage>
        <taxon>Eukaryota</taxon>
        <taxon>Sar</taxon>
        <taxon>Alveolata</taxon>
        <taxon>Apicomplexa</taxon>
        <taxon>Aconoidasida</taxon>
        <taxon>Haemosporida</taxon>
        <taxon>Plasmodiidae</taxon>
        <taxon>Plasmodium</taxon>
        <taxon>Plasmodium (Vinckeia)</taxon>
    </lineage>
</organism>
<proteinExistence type="predicted"/>
<name>V7PL24_PLAYE</name>
<dbReference type="AlphaFoldDB" id="V7PL24"/>
<evidence type="ECO:0000313" key="2">
    <source>
        <dbReference type="Proteomes" id="UP000018538"/>
    </source>
</evidence>
<sequence>MNIDKLVSDLNELDDSFNEENNLDDFFSSANIKLDSEKDSNVANKGTNYYSIFNIKNEYKNVEINAEKIQIDIIKRLIFLLKLYKNKRTSWEIIKHIFECLYISFESKNDMIKNISDETVLYIYKEYLLKNKFVILKIIRKIKNKHLYPDIKQIIKDVTRDIFTFNSIIYNGSLGFERITYLLYKLLNKNFKCKFKNFLLTFFLFSIMSRTNNSVDILYILEYYYKNNNFSFIIPDTSFISPCDLTIYNDLIVLNTNVRYYINIEDDDTNNISYNCYNIIYIQESLISHNFYLYIYKTLLKQEKYYYLFNNKNIIGDDFDFFNINSNISKLKPPKLNSECVETENVTEKNVTEKNVTEKNAVEKNEQINKTIENSTLHNEIEHNLFHHINSEIDDEILPNKISKNLDSIDISSQSTYSYNDNEMDIDKINAQNCWYMNLNDKKKNFFYQYLIIELNH</sequence>